<keyword evidence="5" id="KW-0677">Repeat</keyword>
<dbReference type="EC" id="2.7.11.1" evidence="1"/>
<feature type="domain" description="Gnk2-homologous" evidence="16">
    <location>
        <begin position="141"/>
        <end position="243"/>
    </location>
</feature>
<evidence type="ECO:0000256" key="8">
    <source>
        <dbReference type="ARBA" id="ARBA00022840"/>
    </source>
</evidence>
<evidence type="ECO:0000256" key="11">
    <source>
        <dbReference type="ARBA" id="ARBA00023180"/>
    </source>
</evidence>
<dbReference type="PROSITE" id="PS51473">
    <property type="entry name" value="GNK2"/>
    <property type="match status" value="4"/>
</dbReference>
<dbReference type="SMART" id="SM00220">
    <property type="entry name" value="S_TKc"/>
    <property type="match status" value="1"/>
</dbReference>
<reference evidence="17" key="2">
    <citation type="journal article" date="2022" name="Hortic Res">
        <title>The genome of Dioscorea zingiberensis sheds light on the biosynthesis, origin and evolution of the medicinally important diosgenin saponins.</title>
        <authorList>
            <person name="Li Y."/>
            <person name="Tan C."/>
            <person name="Li Z."/>
            <person name="Guo J."/>
            <person name="Li S."/>
            <person name="Chen X."/>
            <person name="Wang C."/>
            <person name="Dai X."/>
            <person name="Yang H."/>
            <person name="Song W."/>
            <person name="Hou L."/>
            <person name="Xu J."/>
            <person name="Tong Z."/>
            <person name="Xu A."/>
            <person name="Yuan X."/>
            <person name="Wang W."/>
            <person name="Yang Q."/>
            <person name="Chen L."/>
            <person name="Sun Z."/>
            <person name="Wang K."/>
            <person name="Pan B."/>
            <person name="Chen J."/>
            <person name="Bao Y."/>
            <person name="Liu F."/>
            <person name="Qi X."/>
            <person name="Gang D.R."/>
            <person name="Wen J."/>
            <person name="Li J."/>
        </authorList>
    </citation>
    <scope>NUCLEOTIDE SEQUENCE</scope>
    <source>
        <strain evidence="17">Dzin_1.0</strain>
    </source>
</reference>
<dbReference type="Gene3D" id="1.10.510.10">
    <property type="entry name" value="Transferase(Phosphotransferase) domain 1"/>
    <property type="match status" value="1"/>
</dbReference>
<dbReference type="InterPro" id="IPR011009">
    <property type="entry name" value="Kinase-like_dom_sf"/>
</dbReference>
<evidence type="ECO:0000256" key="12">
    <source>
        <dbReference type="ARBA" id="ARBA00047899"/>
    </source>
</evidence>
<keyword evidence="3" id="KW-0808">Transferase</keyword>
<dbReference type="Proteomes" id="UP001085076">
    <property type="component" value="Miscellaneous, Linkage group lg05"/>
</dbReference>
<evidence type="ECO:0000256" key="14">
    <source>
        <dbReference type="SAM" id="SignalP"/>
    </source>
</evidence>
<dbReference type="Pfam" id="PF01657">
    <property type="entry name" value="Stress-antifung"/>
    <property type="match status" value="4"/>
</dbReference>
<dbReference type="GO" id="GO:0004674">
    <property type="term" value="F:protein serine/threonine kinase activity"/>
    <property type="evidence" value="ECO:0007669"/>
    <property type="project" value="UniProtKB-KW"/>
</dbReference>
<evidence type="ECO:0000259" key="16">
    <source>
        <dbReference type="PROSITE" id="PS51473"/>
    </source>
</evidence>
<dbReference type="SUPFAM" id="SSF56112">
    <property type="entry name" value="Protein kinase-like (PK-like)"/>
    <property type="match status" value="1"/>
</dbReference>
<comment type="caution">
    <text evidence="17">The sequence shown here is derived from an EMBL/GenBank/DDBJ whole genome shotgun (WGS) entry which is preliminary data.</text>
</comment>
<evidence type="ECO:0000256" key="10">
    <source>
        <dbReference type="ARBA" id="ARBA00023170"/>
    </source>
</evidence>
<dbReference type="InterPro" id="IPR038408">
    <property type="entry name" value="GNK2_sf"/>
</dbReference>
<evidence type="ECO:0000313" key="17">
    <source>
        <dbReference type="EMBL" id="KAJ0971569.1"/>
    </source>
</evidence>
<proteinExistence type="predicted"/>
<feature type="domain" description="Protein kinase" evidence="15">
    <location>
        <begin position="545"/>
        <end position="710"/>
    </location>
</feature>
<keyword evidence="9" id="KW-1015">Disulfide bond</keyword>
<dbReference type="AlphaFoldDB" id="A0A9D5HCK1"/>
<dbReference type="InterPro" id="IPR000719">
    <property type="entry name" value="Prot_kinase_dom"/>
</dbReference>
<accession>A0A9D5HCK1</accession>
<evidence type="ECO:0000256" key="4">
    <source>
        <dbReference type="ARBA" id="ARBA00022729"/>
    </source>
</evidence>
<dbReference type="PROSITE" id="PS00108">
    <property type="entry name" value="PROTEIN_KINASE_ST"/>
    <property type="match status" value="1"/>
</dbReference>
<dbReference type="GO" id="GO:0005524">
    <property type="term" value="F:ATP binding"/>
    <property type="evidence" value="ECO:0007669"/>
    <property type="project" value="UniProtKB-KW"/>
</dbReference>
<dbReference type="Gene3D" id="3.30.200.20">
    <property type="entry name" value="Phosphorylase Kinase, domain 1"/>
    <property type="match status" value="1"/>
</dbReference>
<dbReference type="FunFam" id="1.10.510.10:FF:001019">
    <property type="entry name" value="G-type lectin S-receptor-like serine/threonine-protein kinase B120"/>
    <property type="match status" value="1"/>
</dbReference>
<dbReference type="CDD" id="cd23509">
    <property type="entry name" value="Gnk2-like"/>
    <property type="match status" value="4"/>
</dbReference>
<dbReference type="Pfam" id="PF07714">
    <property type="entry name" value="PK_Tyr_Ser-Thr"/>
    <property type="match status" value="1"/>
</dbReference>
<dbReference type="EMBL" id="JAGGNH010000005">
    <property type="protein sequence ID" value="KAJ0971569.1"/>
    <property type="molecule type" value="Genomic_DNA"/>
</dbReference>
<evidence type="ECO:0000256" key="7">
    <source>
        <dbReference type="ARBA" id="ARBA00022777"/>
    </source>
</evidence>
<feature type="domain" description="Gnk2-homologous" evidence="16">
    <location>
        <begin position="252"/>
        <end position="358"/>
    </location>
</feature>
<keyword evidence="7" id="KW-0418">Kinase</keyword>
<feature type="signal peptide" evidence="14">
    <location>
        <begin position="1"/>
        <end position="32"/>
    </location>
</feature>
<comment type="catalytic activity">
    <reaction evidence="12">
        <text>L-threonyl-[protein] + ATP = O-phospho-L-threonyl-[protein] + ADP + H(+)</text>
        <dbReference type="Rhea" id="RHEA:46608"/>
        <dbReference type="Rhea" id="RHEA-COMP:11060"/>
        <dbReference type="Rhea" id="RHEA-COMP:11605"/>
        <dbReference type="ChEBI" id="CHEBI:15378"/>
        <dbReference type="ChEBI" id="CHEBI:30013"/>
        <dbReference type="ChEBI" id="CHEBI:30616"/>
        <dbReference type="ChEBI" id="CHEBI:61977"/>
        <dbReference type="ChEBI" id="CHEBI:456216"/>
        <dbReference type="EC" id="2.7.11.1"/>
    </reaction>
</comment>
<evidence type="ECO:0000256" key="13">
    <source>
        <dbReference type="ARBA" id="ARBA00048679"/>
    </source>
</evidence>
<dbReference type="Gene3D" id="3.30.430.20">
    <property type="entry name" value="Gnk2 domain, C-X8-C-X2-C motif"/>
    <property type="match status" value="4"/>
</dbReference>
<evidence type="ECO:0000256" key="6">
    <source>
        <dbReference type="ARBA" id="ARBA00022741"/>
    </source>
</evidence>
<dbReference type="InterPro" id="IPR052059">
    <property type="entry name" value="CR_Ser/Thr_kinase"/>
</dbReference>
<dbReference type="InterPro" id="IPR008271">
    <property type="entry name" value="Ser/Thr_kinase_AS"/>
</dbReference>
<name>A0A9D5HCK1_9LILI</name>
<dbReference type="PANTHER" id="PTHR47973">
    <property type="entry name" value="CYSTEINE-RICH RECEPTOR-LIKE PROTEIN KINASE 3"/>
    <property type="match status" value="1"/>
</dbReference>
<keyword evidence="11" id="KW-0325">Glycoprotein</keyword>
<keyword evidence="2" id="KW-0723">Serine/threonine-protein kinase</keyword>
<comment type="catalytic activity">
    <reaction evidence="13">
        <text>L-seryl-[protein] + ATP = O-phospho-L-seryl-[protein] + ADP + H(+)</text>
        <dbReference type="Rhea" id="RHEA:17989"/>
        <dbReference type="Rhea" id="RHEA-COMP:9863"/>
        <dbReference type="Rhea" id="RHEA-COMP:11604"/>
        <dbReference type="ChEBI" id="CHEBI:15378"/>
        <dbReference type="ChEBI" id="CHEBI:29999"/>
        <dbReference type="ChEBI" id="CHEBI:30616"/>
        <dbReference type="ChEBI" id="CHEBI:83421"/>
        <dbReference type="ChEBI" id="CHEBI:456216"/>
        <dbReference type="EC" id="2.7.11.1"/>
    </reaction>
</comment>
<evidence type="ECO:0000256" key="9">
    <source>
        <dbReference type="ARBA" id="ARBA00023157"/>
    </source>
</evidence>
<evidence type="ECO:0000256" key="5">
    <source>
        <dbReference type="ARBA" id="ARBA00022737"/>
    </source>
</evidence>
<evidence type="ECO:0000256" key="1">
    <source>
        <dbReference type="ARBA" id="ARBA00012513"/>
    </source>
</evidence>
<protein>
    <recommendedName>
        <fullName evidence="1">non-specific serine/threonine protein kinase</fullName>
        <ecNumber evidence="1">2.7.11.1</ecNumber>
    </recommendedName>
</protein>
<dbReference type="PROSITE" id="PS50011">
    <property type="entry name" value="PROTEIN_KINASE_DOM"/>
    <property type="match status" value="1"/>
</dbReference>
<reference evidence="17" key="1">
    <citation type="submission" date="2021-03" db="EMBL/GenBank/DDBJ databases">
        <authorList>
            <person name="Li Z."/>
            <person name="Yang C."/>
        </authorList>
    </citation>
    <scope>NUCLEOTIDE SEQUENCE</scope>
    <source>
        <strain evidence="17">Dzin_1.0</strain>
        <tissue evidence="17">Leaf</tissue>
    </source>
</reference>
<evidence type="ECO:0000259" key="15">
    <source>
        <dbReference type="PROSITE" id="PS50011"/>
    </source>
</evidence>
<keyword evidence="10" id="KW-0675">Receptor</keyword>
<feature type="chain" id="PRO_5038680705" description="non-specific serine/threonine protein kinase" evidence="14">
    <location>
        <begin position="33"/>
        <end position="710"/>
    </location>
</feature>
<evidence type="ECO:0000256" key="3">
    <source>
        <dbReference type="ARBA" id="ARBA00022679"/>
    </source>
</evidence>
<keyword evidence="4 14" id="KW-0732">Signal</keyword>
<dbReference type="InterPro" id="IPR002902">
    <property type="entry name" value="GNK2"/>
</dbReference>
<dbReference type="OrthoDB" id="671329at2759"/>
<dbReference type="InterPro" id="IPR001245">
    <property type="entry name" value="Ser-Thr/Tyr_kinase_cat_dom"/>
</dbReference>
<keyword evidence="6" id="KW-0547">Nucleotide-binding</keyword>
<dbReference type="FunFam" id="3.30.200.20:FF:000195">
    <property type="entry name" value="G-type lectin S-receptor-like serine/threonine-protein kinase"/>
    <property type="match status" value="1"/>
</dbReference>
<organism evidence="17 18">
    <name type="scientific">Dioscorea zingiberensis</name>
    <dbReference type="NCBI Taxonomy" id="325984"/>
    <lineage>
        <taxon>Eukaryota</taxon>
        <taxon>Viridiplantae</taxon>
        <taxon>Streptophyta</taxon>
        <taxon>Embryophyta</taxon>
        <taxon>Tracheophyta</taxon>
        <taxon>Spermatophyta</taxon>
        <taxon>Magnoliopsida</taxon>
        <taxon>Liliopsida</taxon>
        <taxon>Dioscoreales</taxon>
        <taxon>Dioscoreaceae</taxon>
        <taxon>Dioscorea</taxon>
    </lineage>
</organism>
<feature type="domain" description="Gnk2-homologous" evidence="16">
    <location>
        <begin position="37"/>
        <end position="139"/>
    </location>
</feature>
<evidence type="ECO:0000256" key="2">
    <source>
        <dbReference type="ARBA" id="ARBA00022527"/>
    </source>
</evidence>
<keyword evidence="8" id="KW-0067">ATP-binding</keyword>
<sequence>MGHLLLLLLLLHYNNALSSLFFLLLLIQHANSATLRFDTINFDCNGSKYTENSTFSTNLKTLFSDLKTKSSSSISINQTSGEAPATAFGLYFCTGDLSPEDCQDCIETSIQEIAYSCPNDKQAIIRNDYCELRYSDTNFFGVPDTNGFSMSNPNENTTSSRPVEVVSQLVQEAPLVQPLMFKTQALINESLYALAQCSSDLTSKGCSHCLTTILAKIKACCVGSKGWRYLAPSCWIRYEATPFLQNLNGTSTEIIKSYCPGNNFPSMNVNATSTIMNLLSILTEKAPAMEGFYNTSIEEGINKLYGLALCRGDIQNKVDDCKSCLKNASASIVGDCPNKTQAIEWYEKCFVRYSSQLFFGVVDNGIEPFCGVQKISVDADNATTKLALRLINEAPNDQMFVRAGEVVINTSLTSYVLVRCTRDLSKEGCSQCLQTGMNSISSTCKLKNGWRYYSGSCTLRYEVDPFFDMSLISTQSPPDGSGNKSNSVRTAVIAASVWESYSWVLLSAICGGERKRKLLDEYRPLTSNELPFMDLATIQAATGNFADENKLGEGGFGPVYKGVLNNGAEIAVKRLSTKSKQGVTEFETEVKLIAKLQHRNLVRMLGWCVEREEKLLIYEYLPNKSLDALLFDSEKGVQLDWSIRLQIIGGIARGLLYLHEDSTLKVIHRDLKASNVLLDNKMRAKISDFGMAKIFGGDESEANTNRVVGT</sequence>
<feature type="domain" description="Gnk2-homologous" evidence="16">
    <location>
        <begin position="361"/>
        <end position="466"/>
    </location>
</feature>
<gene>
    <name evidence="17" type="ORF">J5N97_019528</name>
</gene>
<evidence type="ECO:0000313" key="18">
    <source>
        <dbReference type="Proteomes" id="UP001085076"/>
    </source>
</evidence>
<keyword evidence="18" id="KW-1185">Reference proteome</keyword>